<feature type="domain" description="TRAM" evidence="8">
    <location>
        <begin position="534"/>
        <end position="611"/>
    </location>
</feature>
<proteinExistence type="predicted"/>
<dbReference type="SFLD" id="SFLDG01061">
    <property type="entry name" value="methylthiotransferase"/>
    <property type="match status" value="1"/>
</dbReference>
<dbReference type="SFLD" id="SFLDS00029">
    <property type="entry name" value="Radical_SAM"/>
    <property type="match status" value="1"/>
</dbReference>
<name>A0AAV9IU56_CYACA</name>
<evidence type="ECO:0000256" key="6">
    <source>
        <dbReference type="ARBA" id="ARBA00023014"/>
    </source>
</evidence>
<comment type="caution">
    <text evidence="11">The sequence shown here is derived from an EMBL/GenBank/DDBJ whole genome shotgun (WGS) entry which is preliminary data.</text>
</comment>
<dbReference type="AlphaFoldDB" id="A0AAV9IU56"/>
<dbReference type="Gene3D" id="3.40.50.12160">
    <property type="entry name" value="Methylthiotransferase, N-terminal domain"/>
    <property type="match status" value="1"/>
</dbReference>
<dbReference type="EMBL" id="JANCYW010000004">
    <property type="protein sequence ID" value="KAK4535383.1"/>
    <property type="molecule type" value="Genomic_DNA"/>
</dbReference>
<dbReference type="FunFam" id="3.80.30.20:FF:000001">
    <property type="entry name" value="tRNA-2-methylthio-N(6)-dimethylallyladenosine synthase 2"/>
    <property type="match status" value="1"/>
</dbReference>
<dbReference type="InterPro" id="IPR013848">
    <property type="entry name" value="Methylthiotransferase_N"/>
</dbReference>
<protein>
    <submittedName>
        <fullName evidence="11">Uncharacterized protein</fullName>
    </submittedName>
</protein>
<dbReference type="Pfam" id="PF00919">
    <property type="entry name" value="UPF0004"/>
    <property type="match status" value="1"/>
</dbReference>
<dbReference type="NCBIfam" id="TIGR01574">
    <property type="entry name" value="miaB-methiolase"/>
    <property type="match status" value="1"/>
</dbReference>
<dbReference type="InterPro" id="IPR002792">
    <property type="entry name" value="TRAM_dom"/>
</dbReference>
<evidence type="ECO:0000256" key="3">
    <source>
        <dbReference type="ARBA" id="ARBA00022691"/>
    </source>
</evidence>
<evidence type="ECO:0000256" key="5">
    <source>
        <dbReference type="ARBA" id="ARBA00023004"/>
    </source>
</evidence>
<evidence type="ECO:0000256" key="1">
    <source>
        <dbReference type="ARBA" id="ARBA00001966"/>
    </source>
</evidence>
<dbReference type="Proteomes" id="UP001301350">
    <property type="component" value="Unassembled WGS sequence"/>
</dbReference>
<dbReference type="InterPro" id="IPR006638">
    <property type="entry name" value="Elp3/MiaA/NifB-like_rSAM"/>
</dbReference>
<dbReference type="GO" id="GO:0051539">
    <property type="term" value="F:4 iron, 4 sulfur cluster binding"/>
    <property type="evidence" value="ECO:0007669"/>
    <property type="project" value="UniProtKB-KW"/>
</dbReference>
<keyword evidence="5" id="KW-0408">Iron</keyword>
<dbReference type="PROSITE" id="PS50926">
    <property type="entry name" value="TRAM"/>
    <property type="match status" value="1"/>
</dbReference>
<keyword evidence="3" id="KW-0949">S-adenosyl-L-methionine</keyword>
<feature type="domain" description="MTTase N-terminal" evidence="9">
    <location>
        <begin position="124"/>
        <end position="263"/>
    </location>
</feature>
<evidence type="ECO:0000259" key="9">
    <source>
        <dbReference type="PROSITE" id="PS51449"/>
    </source>
</evidence>
<dbReference type="InterPro" id="IPR020612">
    <property type="entry name" value="Methylthiotransferase_CS"/>
</dbReference>
<keyword evidence="6" id="KW-0411">Iron-sulfur</keyword>
<accession>A0AAV9IU56</accession>
<dbReference type="PROSITE" id="PS51449">
    <property type="entry name" value="MTTASE_N"/>
    <property type="match status" value="1"/>
</dbReference>
<keyword evidence="2" id="KW-0004">4Fe-4S</keyword>
<dbReference type="Gene3D" id="3.80.30.20">
    <property type="entry name" value="tm_1862 like domain"/>
    <property type="match status" value="1"/>
</dbReference>
<dbReference type="InterPro" id="IPR038135">
    <property type="entry name" value="Methylthiotransferase_N_sf"/>
</dbReference>
<dbReference type="InterPro" id="IPR058240">
    <property type="entry name" value="rSAM_sf"/>
</dbReference>
<organism evidence="11 12">
    <name type="scientific">Cyanidium caldarium</name>
    <name type="common">Red alga</name>
    <dbReference type="NCBI Taxonomy" id="2771"/>
    <lineage>
        <taxon>Eukaryota</taxon>
        <taxon>Rhodophyta</taxon>
        <taxon>Bangiophyceae</taxon>
        <taxon>Cyanidiales</taxon>
        <taxon>Cyanidiaceae</taxon>
        <taxon>Cyanidium</taxon>
    </lineage>
</organism>
<sequence length="615" mass="67625">MLFRAFPPGRWLGGAIREAVARATSCRGSAGGAHQHRCRHRGEATRSGTPWMDDGLTLADFLAVHGDSAVASPSSTTAAIDRRLLLTRQRQRRRPTLGASSDVVQALQAETSPESVEAIPPRPARVHVETYGCAMNVHDSQIVASLLQAHPLWFQVQPRPRGDGSGGERVVDDVDAADVVLLNTCAIREKAETRVLQRLRYLRAMDRKHRPAAARRTIGVLGCMAERLKTRLLEGQPSQRLVDLVVGPDAYRELPLLLRGLLAARHPGSYAYNVQLSVEETYADVPPWRGGNGVSAYVSITRGCDNHCAFCVVPQTRGIERSMDPAAVVEQVQRLGDTGHKEVVLLGQNVNSYRYVRPGADAATRCTFAQLLDAVCAAAAPYSMRVRFTSPHPKDFSDDVLDVYARHDRRILCRQLHVPLQSGSTAVLQRMRRGYTRDDYLALIERIRQRVGEEVALSTDVIVGFCGETEHEHRDTLSLMERVGFDQAFTFAYSERERTIAARTMPDDVPPATKSRRLRELIDTCQRLAGRRAARAIGQVHRVLVDEALPGEDAGEGAATRLTGRTEGNKRVLFTADAARLDGHTPVQAGAYVDVLVHRATASRLYGTAVSLAEP</sequence>
<comment type="cofactor">
    <cofactor evidence="1">
        <name>[4Fe-4S] cluster</name>
        <dbReference type="ChEBI" id="CHEBI:49883"/>
    </cofactor>
</comment>
<feature type="domain" description="Radical SAM core" evidence="10">
    <location>
        <begin position="290"/>
        <end position="531"/>
    </location>
</feature>
<dbReference type="SUPFAM" id="SSF102114">
    <property type="entry name" value="Radical SAM enzymes"/>
    <property type="match status" value="1"/>
</dbReference>
<dbReference type="PROSITE" id="PS01278">
    <property type="entry name" value="MTTASE_RADICAL"/>
    <property type="match status" value="1"/>
</dbReference>
<dbReference type="GO" id="GO:0046872">
    <property type="term" value="F:metal ion binding"/>
    <property type="evidence" value="ECO:0007669"/>
    <property type="project" value="UniProtKB-KW"/>
</dbReference>
<dbReference type="FunFam" id="3.40.50.12160:FF:000003">
    <property type="entry name" value="CDK5 regulatory subunit-associated protein 1"/>
    <property type="match status" value="1"/>
</dbReference>
<dbReference type="PANTHER" id="PTHR43020:SF2">
    <property type="entry name" value="MITOCHONDRIAL TRNA METHYLTHIOTRANSFERASE CDK5RAP1"/>
    <property type="match status" value="1"/>
</dbReference>
<dbReference type="GO" id="GO:0005739">
    <property type="term" value="C:mitochondrion"/>
    <property type="evidence" value="ECO:0007669"/>
    <property type="project" value="TreeGrafter"/>
</dbReference>
<keyword evidence="12" id="KW-1185">Reference proteome</keyword>
<keyword evidence="4" id="KW-0479">Metal-binding</keyword>
<dbReference type="GO" id="GO:0005829">
    <property type="term" value="C:cytosol"/>
    <property type="evidence" value="ECO:0007669"/>
    <property type="project" value="TreeGrafter"/>
</dbReference>
<evidence type="ECO:0000259" key="10">
    <source>
        <dbReference type="PROSITE" id="PS51918"/>
    </source>
</evidence>
<dbReference type="InterPro" id="IPR007197">
    <property type="entry name" value="rSAM"/>
</dbReference>
<dbReference type="NCBIfam" id="TIGR00089">
    <property type="entry name" value="MiaB/RimO family radical SAM methylthiotransferase"/>
    <property type="match status" value="1"/>
</dbReference>
<evidence type="ECO:0000256" key="4">
    <source>
        <dbReference type="ARBA" id="ARBA00022723"/>
    </source>
</evidence>
<dbReference type="PROSITE" id="PS51918">
    <property type="entry name" value="RADICAL_SAM"/>
    <property type="match status" value="1"/>
</dbReference>
<dbReference type="SFLD" id="SFLDG01082">
    <property type="entry name" value="B12-binding_domain_containing"/>
    <property type="match status" value="1"/>
</dbReference>
<dbReference type="InterPro" id="IPR023404">
    <property type="entry name" value="rSAM_horseshoe"/>
</dbReference>
<gene>
    <name evidence="11" type="ORF">CDCA_CDCA04G1408</name>
</gene>
<dbReference type="GO" id="GO:0035597">
    <property type="term" value="F:tRNA-2-methylthio-N(6)-dimethylallyladenosine(37) synthase activity"/>
    <property type="evidence" value="ECO:0007669"/>
    <property type="project" value="TreeGrafter"/>
</dbReference>
<dbReference type="Pfam" id="PF04055">
    <property type="entry name" value="Radical_SAM"/>
    <property type="match status" value="1"/>
</dbReference>
<dbReference type="InterPro" id="IPR005839">
    <property type="entry name" value="Methylthiotransferase"/>
</dbReference>
<evidence type="ECO:0000256" key="2">
    <source>
        <dbReference type="ARBA" id="ARBA00022485"/>
    </source>
</evidence>
<evidence type="ECO:0000313" key="11">
    <source>
        <dbReference type="EMBL" id="KAK4535383.1"/>
    </source>
</evidence>
<evidence type="ECO:0000256" key="7">
    <source>
        <dbReference type="SAM" id="MobiDB-lite"/>
    </source>
</evidence>
<evidence type="ECO:0000313" key="12">
    <source>
        <dbReference type="Proteomes" id="UP001301350"/>
    </source>
</evidence>
<evidence type="ECO:0000259" key="8">
    <source>
        <dbReference type="PROSITE" id="PS50926"/>
    </source>
</evidence>
<reference evidence="11 12" key="1">
    <citation type="submission" date="2022-07" db="EMBL/GenBank/DDBJ databases">
        <title>Genome-wide signatures of adaptation to extreme environments.</title>
        <authorList>
            <person name="Cho C.H."/>
            <person name="Yoon H.S."/>
        </authorList>
    </citation>
    <scope>NUCLEOTIDE SEQUENCE [LARGE SCALE GENOMIC DNA]</scope>
    <source>
        <strain evidence="11 12">DBV 063 E5</strain>
    </source>
</reference>
<dbReference type="CDD" id="cd01335">
    <property type="entry name" value="Radical_SAM"/>
    <property type="match status" value="1"/>
</dbReference>
<dbReference type="SMART" id="SM00729">
    <property type="entry name" value="Elp3"/>
    <property type="match status" value="1"/>
</dbReference>
<feature type="region of interest" description="Disordered" evidence="7">
    <location>
        <begin position="28"/>
        <end position="47"/>
    </location>
</feature>
<dbReference type="PANTHER" id="PTHR43020">
    <property type="entry name" value="CDK5 REGULATORY SUBUNIT-ASSOCIATED PROTEIN 1"/>
    <property type="match status" value="1"/>
</dbReference>